<dbReference type="SUPFAM" id="SSF53822">
    <property type="entry name" value="Periplasmic binding protein-like I"/>
    <property type="match status" value="1"/>
</dbReference>
<evidence type="ECO:0000256" key="1">
    <source>
        <dbReference type="ARBA" id="ARBA00010062"/>
    </source>
</evidence>
<dbReference type="OrthoDB" id="7337537at2"/>
<dbReference type="PANTHER" id="PTHR47151:SF2">
    <property type="entry name" value="AMINO ACID BINDING PROTEIN"/>
    <property type="match status" value="1"/>
</dbReference>
<evidence type="ECO:0000256" key="3">
    <source>
        <dbReference type="SAM" id="SignalP"/>
    </source>
</evidence>
<gene>
    <name evidence="5" type="ORF">EDD29_6533</name>
</gene>
<dbReference type="AlphaFoldDB" id="A0A3N1D5S7"/>
<evidence type="ECO:0000313" key="6">
    <source>
        <dbReference type="Proteomes" id="UP000272400"/>
    </source>
</evidence>
<dbReference type="InterPro" id="IPR028081">
    <property type="entry name" value="Leu-bd"/>
</dbReference>
<dbReference type="Gene3D" id="3.40.50.2300">
    <property type="match status" value="2"/>
</dbReference>
<feature type="domain" description="Leucine-binding protein" evidence="4">
    <location>
        <begin position="38"/>
        <end position="375"/>
    </location>
</feature>
<evidence type="ECO:0000313" key="5">
    <source>
        <dbReference type="EMBL" id="ROO88850.1"/>
    </source>
</evidence>
<dbReference type="EMBL" id="RJKE01000001">
    <property type="protein sequence ID" value="ROO88850.1"/>
    <property type="molecule type" value="Genomic_DNA"/>
</dbReference>
<protein>
    <submittedName>
        <fullName evidence="5">Amino acid/amide ABC transporter substrate-binding protein (HAAT family)</fullName>
    </submittedName>
</protein>
<evidence type="ECO:0000259" key="4">
    <source>
        <dbReference type="Pfam" id="PF13458"/>
    </source>
</evidence>
<proteinExistence type="inferred from homology"/>
<sequence length="391" mass="39713">MKLGTSALRLIAVAGVASLALTACGGGDDSSGGGDVSEVTIGIMGDLTGENSGIVIPIQKAAKLAVDEYNATNPEVKIVLKDYDSQAKPEQAVALAKQAVKEDKIVGLIGPAFSGESASVGPVLEEAKVPSVSASATNADLAESGWKYWHRVIADDDVQGAGIGGFIATGLAAKKVFVIDDKSTYGQPLAATVKSAVESGGATTETDSIDAKASDYSSTVNKAKAFAPDAIFFGGYYAQGGKLIKQLREAGVDAKFLSADGSLDPGLAKGAGGTNADGALIGCPCLIDPEGSAGEASKKFAAAYKAAFSSPTAIYSAEAYDAASTFINAIKAGNVTAEDINTWISSADFPGVSKQIKFQANGEIAADDVYIYKVTGETLPLLGNAKTAKDE</sequence>
<dbReference type="PANTHER" id="PTHR47151">
    <property type="entry name" value="LEU/ILE/VAL-BINDING ABC TRANSPORTER SUBUNIT"/>
    <property type="match status" value="1"/>
</dbReference>
<dbReference type="RefSeq" id="WP_123668036.1">
    <property type="nucleotide sequence ID" value="NZ_RJKE01000001.1"/>
</dbReference>
<evidence type="ECO:0000256" key="2">
    <source>
        <dbReference type="ARBA" id="ARBA00022729"/>
    </source>
</evidence>
<keyword evidence="2 3" id="KW-0732">Signal</keyword>
<dbReference type="PROSITE" id="PS51257">
    <property type="entry name" value="PROKAR_LIPOPROTEIN"/>
    <property type="match status" value="1"/>
</dbReference>
<keyword evidence="6" id="KW-1185">Reference proteome</keyword>
<comment type="similarity">
    <text evidence="1">Belongs to the leucine-binding protein family.</text>
</comment>
<accession>A0A3N1D5S7</accession>
<dbReference type="InterPro" id="IPR028082">
    <property type="entry name" value="Peripla_BP_I"/>
</dbReference>
<reference evidence="5 6" key="1">
    <citation type="submission" date="2018-11" db="EMBL/GenBank/DDBJ databases">
        <title>Sequencing the genomes of 1000 actinobacteria strains.</title>
        <authorList>
            <person name="Klenk H.-P."/>
        </authorList>
    </citation>
    <scope>NUCLEOTIDE SEQUENCE [LARGE SCALE GENOMIC DNA]</scope>
    <source>
        <strain evidence="5 6">DSM 44254</strain>
    </source>
</reference>
<dbReference type="CDD" id="cd06342">
    <property type="entry name" value="PBP1_ABC_LIVBP-like"/>
    <property type="match status" value="1"/>
</dbReference>
<organism evidence="5 6">
    <name type="scientific">Actinocorallia herbida</name>
    <dbReference type="NCBI Taxonomy" id="58109"/>
    <lineage>
        <taxon>Bacteria</taxon>
        <taxon>Bacillati</taxon>
        <taxon>Actinomycetota</taxon>
        <taxon>Actinomycetes</taxon>
        <taxon>Streptosporangiales</taxon>
        <taxon>Thermomonosporaceae</taxon>
        <taxon>Actinocorallia</taxon>
    </lineage>
</organism>
<feature type="signal peptide" evidence="3">
    <location>
        <begin position="1"/>
        <end position="25"/>
    </location>
</feature>
<feature type="chain" id="PRO_5038544850" evidence="3">
    <location>
        <begin position="26"/>
        <end position="391"/>
    </location>
</feature>
<dbReference type="Proteomes" id="UP000272400">
    <property type="component" value="Unassembled WGS sequence"/>
</dbReference>
<name>A0A3N1D5S7_9ACTN</name>
<dbReference type="Pfam" id="PF13458">
    <property type="entry name" value="Peripla_BP_6"/>
    <property type="match status" value="1"/>
</dbReference>
<comment type="caution">
    <text evidence="5">The sequence shown here is derived from an EMBL/GenBank/DDBJ whole genome shotgun (WGS) entry which is preliminary data.</text>
</comment>